<evidence type="ECO:0000313" key="1">
    <source>
        <dbReference type="EMBL" id="EGQ80941.1"/>
    </source>
</evidence>
<sequence length="46" mass="5236">MLKKTVTQEVVVKGHEEIVEQLKKKEITLDEASQKIICLGKSNIKK</sequence>
<organism evidence="1 2">
    <name type="scientific">Fusobacterium animalis ATCC 51191</name>
    <dbReference type="NCBI Taxonomy" id="997347"/>
    <lineage>
        <taxon>Bacteria</taxon>
        <taxon>Fusobacteriati</taxon>
        <taxon>Fusobacteriota</taxon>
        <taxon>Fusobacteriia</taxon>
        <taxon>Fusobacteriales</taxon>
        <taxon>Fusobacteriaceae</taxon>
        <taxon>Fusobacterium</taxon>
    </lineage>
</organism>
<evidence type="ECO:0000313" key="2">
    <source>
        <dbReference type="Proteomes" id="UP000005392"/>
    </source>
</evidence>
<comment type="caution">
    <text evidence="1">The sequence shown here is derived from an EMBL/GenBank/DDBJ whole genome shotgun (WGS) entry which is preliminary data.</text>
</comment>
<dbReference type="AlphaFoldDB" id="F9EJC7"/>
<keyword evidence="2" id="KW-1185">Reference proteome</keyword>
<dbReference type="Proteomes" id="UP000005392">
    <property type="component" value="Unassembled WGS sequence"/>
</dbReference>
<protein>
    <submittedName>
        <fullName evidence="1">Uncharacterized protein</fullName>
    </submittedName>
</protein>
<gene>
    <name evidence="1" type="ORF">HMPREF9094_0031</name>
</gene>
<accession>F9EJC7</accession>
<dbReference type="PATRIC" id="fig|997347.4.peg.28"/>
<dbReference type="EMBL" id="AFQD01000005">
    <property type="protein sequence ID" value="EGQ80941.1"/>
    <property type="molecule type" value="Genomic_DNA"/>
</dbReference>
<dbReference type="HOGENOM" id="CLU_3184047_0_0_0"/>
<reference evidence="1 2" key="1">
    <citation type="submission" date="2011-05" db="EMBL/GenBank/DDBJ databases">
        <authorList>
            <person name="Muzny D."/>
            <person name="Qin X."/>
            <person name="Deng J."/>
            <person name="Jiang H."/>
            <person name="Liu Y."/>
            <person name="Qu J."/>
            <person name="Song X.-Z."/>
            <person name="Zhang L."/>
            <person name="Thornton R."/>
            <person name="Coyle M."/>
            <person name="Francisco L."/>
            <person name="Jackson L."/>
            <person name="Javaid M."/>
            <person name="Korchina V."/>
            <person name="Kovar C."/>
            <person name="Mata R."/>
            <person name="Mathew T."/>
            <person name="Ngo R."/>
            <person name="Nguyen L."/>
            <person name="Nguyen N."/>
            <person name="Okwuonu G."/>
            <person name="Ongeri F."/>
            <person name="Pham C."/>
            <person name="Simmons D."/>
            <person name="Wilczek-Boney K."/>
            <person name="Hale W."/>
            <person name="Jakkamsetti A."/>
            <person name="Pham P."/>
            <person name="Ruth R."/>
            <person name="San Lucas F."/>
            <person name="Warren J."/>
            <person name="Zhang J."/>
            <person name="Zhao Z."/>
            <person name="Zhou C."/>
            <person name="Zhu D."/>
            <person name="Lee S."/>
            <person name="Bess C."/>
            <person name="Blankenburg K."/>
            <person name="Forbes L."/>
            <person name="Fu Q."/>
            <person name="Gubbala S."/>
            <person name="Hirani K."/>
            <person name="Jayaseelan J.C."/>
            <person name="Lara F."/>
            <person name="Munidasa M."/>
            <person name="Palculict T."/>
            <person name="Patil S."/>
            <person name="Pu L.-L."/>
            <person name="Saada N."/>
            <person name="Tang L."/>
            <person name="Weissenberger G."/>
            <person name="Zhu Y."/>
            <person name="Hemphill L."/>
            <person name="Shang Y."/>
            <person name="Youmans B."/>
            <person name="Ayvaz T."/>
            <person name="Ross M."/>
            <person name="Santibanez J."/>
            <person name="Aqrawi P."/>
            <person name="Gross S."/>
            <person name="Joshi V."/>
            <person name="Fowler G."/>
            <person name="Nazareth L."/>
            <person name="Reid J."/>
            <person name="Worley K."/>
            <person name="Petrosino J."/>
            <person name="Highlander S."/>
            <person name="Gibbs R."/>
        </authorList>
    </citation>
    <scope>NUCLEOTIDE SEQUENCE [LARGE SCALE GENOMIC DNA]</scope>
    <source>
        <strain evidence="1 2">ATCC 51191</strain>
    </source>
</reference>
<name>F9EJC7_9FUSO</name>
<proteinExistence type="predicted"/>